<protein>
    <submittedName>
        <fullName evidence="1">AlpA family phage regulatory protein</fullName>
    </submittedName>
</protein>
<organism evidence="1 2">
    <name type="scientific">Natronospira bacteriovora</name>
    <dbReference type="NCBI Taxonomy" id="3069753"/>
    <lineage>
        <taxon>Bacteria</taxon>
        <taxon>Pseudomonadati</taxon>
        <taxon>Pseudomonadota</taxon>
        <taxon>Gammaproteobacteria</taxon>
        <taxon>Natronospirales</taxon>
        <taxon>Natronospiraceae</taxon>
        <taxon>Natronospira</taxon>
    </lineage>
</organism>
<comment type="caution">
    <text evidence="1">The sequence shown here is derived from an EMBL/GenBank/DDBJ whole genome shotgun (WGS) entry which is preliminary data.</text>
</comment>
<dbReference type="EMBL" id="JAVDDT010000002">
    <property type="protein sequence ID" value="MDQ2069196.1"/>
    <property type="molecule type" value="Genomic_DNA"/>
</dbReference>
<keyword evidence="2" id="KW-1185">Reference proteome</keyword>
<name>A0ABU0W5C8_9GAMM</name>
<dbReference type="Gene3D" id="1.10.238.160">
    <property type="match status" value="1"/>
</dbReference>
<dbReference type="RefSeq" id="WP_306727683.1">
    <property type="nucleotide sequence ID" value="NZ_JAVDDT010000002.1"/>
</dbReference>
<dbReference type="Pfam" id="PF05930">
    <property type="entry name" value="Phage_AlpA"/>
    <property type="match status" value="1"/>
</dbReference>
<accession>A0ABU0W5C8</accession>
<dbReference type="InterPro" id="IPR010260">
    <property type="entry name" value="AlpA"/>
</dbReference>
<gene>
    <name evidence="1" type="ORF">RBH19_04865</name>
</gene>
<proteinExistence type="predicted"/>
<evidence type="ECO:0000313" key="2">
    <source>
        <dbReference type="Proteomes" id="UP001239019"/>
    </source>
</evidence>
<evidence type="ECO:0000313" key="1">
    <source>
        <dbReference type="EMBL" id="MDQ2069196.1"/>
    </source>
</evidence>
<sequence>MERLEKEESPSRLCRKAEVIARTGLSDTSIWRREKEGRFPPRIRLGARCTVWRACDLEQWLADPAGYQREVADV</sequence>
<reference evidence="1 2" key="1">
    <citation type="submission" date="2023-08" db="EMBL/GenBank/DDBJ databases">
        <title>Whole-genome sequencing of halo(alkali)philic microorganisms from hypersaline lakes.</title>
        <authorList>
            <person name="Sorokin D.Y."/>
            <person name="Abbas B."/>
            <person name="Merkel A.Y."/>
        </authorList>
    </citation>
    <scope>NUCLEOTIDE SEQUENCE [LARGE SCALE GENOMIC DNA]</scope>
    <source>
        <strain evidence="1 2">AB-CW4</strain>
    </source>
</reference>
<dbReference type="Proteomes" id="UP001239019">
    <property type="component" value="Unassembled WGS sequence"/>
</dbReference>